<feature type="transmembrane region" description="Helical" evidence="6">
    <location>
        <begin position="152"/>
        <end position="171"/>
    </location>
</feature>
<dbReference type="InterPro" id="IPR011701">
    <property type="entry name" value="MFS"/>
</dbReference>
<feature type="transmembrane region" description="Helical" evidence="6">
    <location>
        <begin position="399"/>
        <end position="419"/>
    </location>
</feature>
<dbReference type="SUPFAM" id="SSF103473">
    <property type="entry name" value="MFS general substrate transporter"/>
    <property type="match status" value="1"/>
</dbReference>
<gene>
    <name evidence="8" type="ORF">HYY20_10470</name>
</gene>
<dbReference type="PANTHER" id="PTHR11360">
    <property type="entry name" value="MONOCARBOXYLATE TRANSPORTER"/>
    <property type="match status" value="1"/>
</dbReference>
<dbReference type="Gene3D" id="1.20.1250.20">
    <property type="entry name" value="MFS general substrate transporter like domains"/>
    <property type="match status" value="1"/>
</dbReference>
<dbReference type="PRINTS" id="PR01035">
    <property type="entry name" value="TCRTETA"/>
</dbReference>
<evidence type="ECO:0000256" key="2">
    <source>
        <dbReference type="ARBA" id="ARBA00022692"/>
    </source>
</evidence>
<feature type="transmembrane region" description="Helical" evidence="6">
    <location>
        <begin position="307"/>
        <end position="327"/>
    </location>
</feature>
<feature type="transmembrane region" description="Helical" evidence="6">
    <location>
        <begin position="372"/>
        <end position="393"/>
    </location>
</feature>
<evidence type="ECO:0000313" key="9">
    <source>
        <dbReference type="Proteomes" id="UP000769766"/>
    </source>
</evidence>
<dbReference type="PANTHER" id="PTHR11360:SF290">
    <property type="entry name" value="MONOCARBOXYLATE MFS PERMEASE"/>
    <property type="match status" value="1"/>
</dbReference>
<feature type="region of interest" description="Disordered" evidence="5">
    <location>
        <begin position="206"/>
        <end position="233"/>
    </location>
</feature>
<accession>A0A932CPT8</accession>
<feature type="transmembrane region" description="Helical" evidence="6">
    <location>
        <begin position="183"/>
        <end position="201"/>
    </location>
</feature>
<dbReference type="Pfam" id="PF07690">
    <property type="entry name" value="MFS_1"/>
    <property type="match status" value="1"/>
</dbReference>
<dbReference type="Proteomes" id="UP000769766">
    <property type="component" value="Unassembled WGS sequence"/>
</dbReference>
<feature type="transmembrane region" description="Helical" evidence="6">
    <location>
        <begin position="93"/>
        <end position="111"/>
    </location>
</feature>
<feature type="transmembrane region" description="Helical" evidence="6">
    <location>
        <begin position="117"/>
        <end position="140"/>
    </location>
</feature>
<keyword evidence="3 6" id="KW-1133">Transmembrane helix</keyword>
<comment type="caution">
    <text evidence="8">The sequence shown here is derived from an EMBL/GenBank/DDBJ whole genome shotgun (WGS) entry which is preliminary data.</text>
</comment>
<dbReference type="InterPro" id="IPR020846">
    <property type="entry name" value="MFS_dom"/>
</dbReference>
<keyword evidence="4 6" id="KW-0472">Membrane</keyword>
<organism evidence="8 9">
    <name type="scientific">Tectimicrobiota bacterium</name>
    <dbReference type="NCBI Taxonomy" id="2528274"/>
    <lineage>
        <taxon>Bacteria</taxon>
        <taxon>Pseudomonadati</taxon>
        <taxon>Nitrospinota/Tectimicrobiota group</taxon>
        <taxon>Candidatus Tectimicrobiota</taxon>
    </lineage>
</organism>
<proteinExistence type="predicted"/>
<dbReference type="GO" id="GO:0016020">
    <property type="term" value="C:membrane"/>
    <property type="evidence" value="ECO:0007669"/>
    <property type="project" value="UniProtKB-SubCell"/>
</dbReference>
<evidence type="ECO:0000259" key="7">
    <source>
        <dbReference type="PROSITE" id="PS50850"/>
    </source>
</evidence>
<dbReference type="GO" id="GO:0022857">
    <property type="term" value="F:transmembrane transporter activity"/>
    <property type="evidence" value="ECO:0007669"/>
    <property type="project" value="InterPro"/>
</dbReference>
<protein>
    <submittedName>
        <fullName evidence="8">MFS transporter</fullName>
    </submittedName>
</protein>
<comment type="subcellular location">
    <subcellularLocation>
        <location evidence="1">Membrane</location>
        <topology evidence="1">Multi-pass membrane protein</topology>
    </subcellularLocation>
</comment>
<feature type="transmembrane region" description="Helical" evidence="6">
    <location>
        <begin position="281"/>
        <end position="300"/>
    </location>
</feature>
<evidence type="ECO:0000313" key="8">
    <source>
        <dbReference type="EMBL" id="MBI2877295.1"/>
    </source>
</evidence>
<name>A0A932CPT8_UNCTE</name>
<evidence type="ECO:0000256" key="3">
    <source>
        <dbReference type="ARBA" id="ARBA00022989"/>
    </source>
</evidence>
<dbReference type="AlphaFoldDB" id="A0A932CPT8"/>
<feature type="domain" description="Major facilitator superfamily (MFS) profile" evidence="7">
    <location>
        <begin position="23"/>
        <end position="425"/>
    </location>
</feature>
<sequence length="431" mass="45870">MERPPTAELARAPAAEKGGLFYGWYIVGAGVALNAYLSAAFFQGFQVFFLPILNEFHWTRTQVSAAISLRQVENGILSPVMGFVVDRLGGRQVIMASVIISGLGMVMLSLIDSLWTFYAAFMIISVGMSGASHSVSWASVVANWFKRKRGRAMGLAFFGPVIGTPAIYFVVKMEQGMGWRTSIFLLGLGILVVGIPLALIVRSRPEDRGQGPDGDPPAPARADGRSRPPQKEIPGMTVRQALKSGAFWTLVVLFGAQSLGISGLMAHQIPYFVSIGFDTEAAAATVSIMFVLSGIGRLTIGAIMDFVSWRLVIASMLVLQVVAFLVLVSVREFWHAVVFAGIMGIAFGSSIPARPLLVGKIFGMRSYGAIQGLLLGGTTLAGVAGPVIMGYVFDVQGTYIPALLGFTILTAAAVPLTFLTGRESGKRPAAA</sequence>
<dbReference type="InterPro" id="IPR001958">
    <property type="entry name" value="Tet-R_TetA/multi-R_MdtG-like"/>
</dbReference>
<dbReference type="PROSITE" id="PS50850">
    <property type="entry name" value="MFS"/>
    <property type="match status" value="1"/>
</dbReference>
<feature type="transmembrane region" description="Helical" evidence="6">
    <location>
        <begin position="333"/>
        <end position="351"/>
    </location>
</feature>
<feature type="transmembrane region" description="Helical" evidence="6">
    <location>
        <begin position="246"/>
        <end position="269"/>
    </location>
</feature>
<dbReference type="EMBL" id="JACPRF010000320">
    <property type="protein sequence ID" value="MBI2877295.1"/>
    <property type="molecule type" value="Genomic_DNA"/>
</dbReference>
<reference evidence="8" key="1">
    <citation type="submission" date="2020-07" db="EMBL/GenBank/DDBJ databases">
        <title>Huge and variable diversity of episymbiotic CPR bacteria and DPANN archaea in groundwater ecosystems.</title>
        <authorList>
            <person name="He C.Y."/>
            <person name="Keren R."/>
            <person name="Whittaker M."/>
            <person name="Farag I.F."/>
            <person name="Doudna J."/>
            <person name="Cate J.H.D."/>
            <person name="Banfield J.F."/>
        </authorList>
    </citation>
    <scope>NUCLEOTIDE SEQUENCE</scope>
    <source>
        <strain evidence="8">NC_groundwater_672_Ag_B-0.1um_62_36</strain>
    </source>
</reference>
<evidence type="ECO:0000256" key="1">
    <source>
        <dbReference type="ARBA" id="ARBA00004141"/>
    </source>
</evidence>
<evidence type="ECO:0000256" key="5">
    <source>
        <dbReference type="SAM" id="MobiDB-lite"/>
    </source>
</evidence>
<keyword evidence="2 6" id="KW-0812">Transmembrane</keyword>
<evidence type="ECO:0000256" key="4">
    <source>
        <dbReference type="ARBA" id="ARBA00023136"/>
    </source>
</evidence>
<dbReference type="InterPro" id="IPR050327">
    <property type="entry name" value="Proton-linked_MCT"/>
</dbReference>
<dbReference type="InterPro" id="IPR036259">
    <property type="entry name" value="MFS_trans_sf"/>
</dbReference>
<feature type="transmembrane region" description="Helical" evidence="6">
    <location>
        <begin position="20"/>
        <end position="42"/>
    </location>
</feature>
<evidence type="ECO:0000256" key="6">
    <source>
        <dbReference type="SAM" id="Phobius"/>
    </source>
</evidence>